<comment type="caution">
    <text evidence="1">The sequence shown here is derived from an EMBL/GenBank/DDBJ whole genome shotgun (WGS) entry which is preliminary data.</text>
</comment>
<evidence type="ECO:0000313" key="1">
    <source>
        <dbReference type="EMBL" id="MEV8157695.1"/>
    </source>
</evidence>
<name>A0ABV3KB96_9MICC</name>
<dbReference type="EMBL" id="JBFBLL010000003">
    <property type="protein sequence ID" value="MEV8157695.1"/>
    <property type="molecule type" value="Genomic_DNA"/>
</dbReference>
<proteinExistence type="predicted"/>
<evidence type="ECO:0000313" key="2">
    <source>
        <dbReference type="Proteomes" id="UP001553031"/>
    </source>
</evidence>
<protein>
    <submittedName>
        <fullName evidence="1">Uncharacterized protein</fullName>
    </submittedName>
</protein>
<dbReference type="RefSeq" id="WP_290498550.1">
    <property type="nucleotide sequence ID" value="NZ_JBFAEN010000002.1"/>
</dbReference>
<gene>
    <name evidence="1" type="ORF">AB0O96_05740</name>
</gene>
<reference evidence="1 2" key="1">
    <citation type="submission" date="2024-06" db="EMBL/GenBank/DDBJ databases">
        <title>The Natural Products Discovery Center: Release of the First 8490 Sequenced Strains for Exploring Actinobacteria Biosynthetic Diversity.</title>
        <authorList>
            <person name="Kalkreuter E."/>
            <person name="Kautsar S.A."/>
            <person name="Yang D."/>
            <person name="Bader C.D."/>
            <person name="Teijaro C.N."/>
            <person name="Fluegel L."/>
            <person name="Davis C.M."/>
            <person name="Simpson J.R."/>
            <person name="Lauterbach L."/>
            <person name="Steele A.D."/>
            <person name="Gui C."/>
            <person name="Meng S."/>
            <person name="Li G."/>
            <person name="Viehrig K."/>
            <person name="Ye F."/>
            <person name="Su P."/>
            <person name="Kiefer A.F."/>
            <person name="Nichols A."/>
            <person name="Cepeda A.J."/>
            <person name="Yan W."/>
            <person name="Fan B."/>
            <person name="Jiang Y."/>
            <person name="Adhikari A."/>
            <person name="Zheng C.-J."/>
            <person name="Schuster L."/>
            <person name="Cowan T.M."/>
            <person name="Smanski M.J."/>
            <person name="Chevrette M.G."/>
            <person name="De Carvalho L.P.S."/>
            <person name="Shen B."/>
        </authorList>
    </citation>
    <scope>NUCLEOTIDE SEQUENCE [LARGE SCALE GENOMIC DNA]</scope>
    <source>
        <strain evidence="1 2">NPDC079179</strain>
    </source>
</reference>
<dbReference type="Proteomes" id="UP001553031">
    <property type="component" value="Unassembled WGS sequence"/>
</dbReference>
<keyword evidence="2" id="KW-1185">Reference proteome</keyword>
<sequence length="58" mass="6532">MVYPDTGHRYAGVVRSGFEHVPPVTDYTPHRLVSRGQAQRLPWYCVHWGGSVPGQGLR</sequence>
<organism evidence="1 2">
    <name type="scientific">Kocuria salsicia</name>
    <dbReference type="NCBI Taxonomy" id="664639"/>
    <lineage>
        <taxon>Bacteria</taxon>
        <taxon>Bacillati</taxon>
        <taxon>Actinomycetota</taxon>
        <taxon>Actinomycetes</taxon>
        <taxon>Micrococcales</taxon>
        <taxon>Micrococcaceae</taxon>
        <taxon>Kocuria</taxon>
    </lineage>
</organism>
<accession>A0ABV3KB96</accession>